<evidence type="ECO:0000313" key="3">
    <source>
        <dbReference type="EMBL" id="ARU45780.1"/>
    </source>
</evidence>
<reference evidence="3 4" key="4">
    <citation type="journal article" date="2020" name="PLoS ONE">
        <title>Taxonomic classification of strain PO100/5 shows a broader geographic distribution and genetic markers of the recently described Corynebacterium silvaticum.</title>
        <authorList>
            <person name="Viana M.V.C."/>
            <person name="Profeta R."/>
            <person name="da Silva A.L."/>
            <person name="Hurtado R."/>
            <person name="Cerqueira J.C."/>
            <person name="Ribeiro B.F.S."/>
            <person name="Almeida M.O."/>
            <person name="Morais-Rodrigues F."/>
            <person name="Soares S.C."/>
            <person name="Oliveira M."/>
            <person name="Tavares L."/>
            <person name="Figueiredo H."/>
            <person name="Wattam A.R."/>
            <person name="Barh D."/>
            <person name="Ghosh P."/>
            <person name="Silva A."/>
            <person name="Azevedo V."/>
        </authorList>
    </citation>
    <scope>NUCLEOTIDE SEQUENCE [LARGE SCALE GENOMIC DNA]</scope>
    <source>
        <strain evidence="3 4">PO100/5</strain>
    </source>
</reference>
<protein>
    <submittedName>
        <fullName evidence="3">DUF1906 domain-containing protein</fullName>
    </submittedName>
</protein>
<dbReference type="KEGG" id="csil:CBE74_03875"/>
<dbReference type="InterPro" id="IPR019546">
    <property type="entry name" value="TAT_signal_bac_arc"/>
</dbReference>
<dbReference type="Gene3D" id="3.20.20.80">
    <property type="entry name" value="Glycosidases"/>
    <property type="match status" value="1"/>
</dbReference>
<dbReference type="RefSeq" id="WP_087453617.1">
    <property type="nucleotide sequence ID" value="NZ_CP021417.2"/>
</dbReference>
<dbReference type="InterPro" id="IPR017853">
    <property type="entry name" value="GH"/>
</dbReference>
<accession>A0A7Y4P8B5</accession>
<reference evidence="3 4" key="2">
    <citation type="journal article" date="2020" name="Antonie Van Leeuwenhoek">
        <title>Phylogenomic characterisation of a novel corynebacterial species pathogenic to animals.</title>
        <authorList>
            <person name="Moller J."/>
            <person name="Musella L."/>
            <person name="Melnikov V."/>
            <person name="Geissdorfer W."/>
            <person name="Burkovski A."/>
            <person name="Sangal V."/>
        </authorList>
    </citation>
    <scope>NUCLEOTIDE SEQUENCE [LARGE SCALE GENOMIC DNA]</scope>
    <source>
        <strain evidence="3 4">PO100/5</strain>
    </source>
</reference>
<dbReference type="GeneID" id="75007408"/>
<keyword evidence="1" id="KW-0732">Signal</keyword>
<reference evidence="3 4" key="1">
    <citation type="journal article" date="2014" name="BMC Vet. Res.">
        <title>First report of Corynebacterium pseudotuberculosis from caseous lymphadenitis lesions in Black Alentejano pig (Sus scrofa domesticus).</title>
        <authorList>
            <person name="Oliveira M."/>
            <person name="Barroco C."/>
            <person name="Mottola C."/>
            <person name="Santos R."/>
            <person name="Lemsaddek A."/>
            <person name="Tavares L."/>
            <person name="Semedo-Lemsaddek T."/>
        </authorList>
    </citation>
    <scope>NUCLEOTIDE SEQUENCE [LARGE SCALE GENOMIC DNA]</scope>
    <source>
        <strain evidence="3 4">PO100/5</strain>
    </source>
</reference>
<dbReference type="InterPro" id="IPR006311">
    <property type="entry name" value="TAT_signal"/>
</dbReference>
<dbReference type="Proteomes" id="UP000195652">
    <property type="component" value="Chromosome"/>
</dbReference>
<name>A0A7Y4P8B5_9CORY</name>
<dbReference type="SUPFAM" id="SSF51445">
    <property type="entry name" value="(Trans)glycosidases"/>
    <property type="match status" value="1"/>
</dbReference>
<dbReference type="AlphaFoldDB" id="A0A7Y4P8B5"/>
<dbReference type="EMBL" id="CP021417">
    <property type="protein sequence ID" value="ARU45780.1"/>
    <property type="molecule type" value="Genomic_DNA"/>
</dbReference>
<evidence type="ECO:0000313" key="4">
    <source>
        <dbReference type="Proteomes" id="UP000195652"/>
    </source>
</evidence>
<reference evidence="3 4" key="3">
    <citation type="journal article" date="2020" name="Int. J. Syst. Evol. Microbiol.">
        <title>Corynebacterium silvaticum sp. nov., a unique group of NTTB corynebacteria in wild boar and roe deer.</title>
        <authorList>
            <person name="Dangel A."/>
            <person name="Berger A."/>
            <person name="Rau J."/>
            <person name="Eisenberg T."/>
            <person name="Kampfer P."/>
            <person name="Margos G."/>
            <person name="Contzen M."/>
            <person name="Busse H.J."/>
            <person name="Konrad R."/>
            <person name="Peters M."/>
            <person name="Sting R."/>
            <person name="Sing A."/>
        </authorList>
    </citation>
    <scope>NUCLEOTIDE SEQUENCE [LARGE SCALE GENOMIC DNA]</scope>
    <source>
        <strain evidence="3 4">PO100/5</strain>
    </source>
</reference>
<proteinExistence type="predicted"/>
<gene>
    <name evidence="3" type="ORF">CBE74_03875</name>
</gene>
<dbReference type="Pfam" id="PF08924">
    <property type="entry name" value="Rv2525c_GlyHyd-like"/>
    <property type="match status" value="1"/>
</dbReference>
<keyword evidence="4" id="KW-1185">Reference proteome</keyword>
<sequence>MPNFDTPMSRRGFLKASAAFVGGAATLAVTPAASAAPGPILGTVIDFAAGVPRAHDVKAAGHIGAVRYVSQRRPGTENWMLGKPVTLAETTANAALGLATASVYQFGKDATADWKQGAAGAVVHAPQAIALHVGAGGPKGRPIYVAIDDNPTRAQYDHQIRPYLQTFGSALSAAGYSLGIYGNYNVIDWAIADRLGSFFWQHDWGSNGRIHPRTTIHQKAGYASKISGIGVDINNVYASDWGQWLPGTAPAAPPFLPGNPAPVIPGLPDLQQLSSQLPINIPAPQQAQINAALEVLKMISPR</sequence>
<feature type="chain" id="PRO_5041182021" evidence="1">
    <location>
        <begin position="36"/>
        <end position="302"/>
    </location>
</feature>
<dbReference type="PROSITE" id="PS51318">
    <property type="entry name" value="TAT"/>
    <property type="match status" value="1"/>
</dbReference>
<dbReference type="InterPro" id="IPR015020">
    <property type="entry name" value="Rv2525c-like_Glyco_Hydro-like"/>
</dbReference>
<feature type="signal peptide" evidence="1">
    <location>
        <begin position="1"/>
        <end position="35"/>
    </location>
</feature>
<organism evidence="3 4">
    <name type="scientific">Corynebacterium silvaticum</name>
    <dbReference type="NCBI Taxonomy" id="2320431"/>
    <lineage>
        <taxon>Bacteria</taxon>
        <taxon>Bacillati</taxon>
        <taxon>Actinomycetota</taxon>
        <taxon>Actinomycetes</taxon>
        <taxon>Mycobacteriales</taxon>
        <taxon>Corynebacteriaceae</taxon>
        <taxon>Corynebacterium</taxon>
    </lineage>
</organism>
<dbReference type="NCBIfam" id="TIGR01409">
    <property type="entry name" value="TAT_signal_seq"/>
    <property type="match status" value="1"/>
</dbReference>
<feature type="domain" description="Rv2525c-like glycoside hydrolase-like" evidence="2">
    <location>
        <begin position="56"/>
        <end position="236"/>
    </location>
</feature>
<evidence type="ECO:0000259" key="2">
    <source>
        <dbReference type="Pfam" id="PF08924"/>
    </source>
</evidence>
<evidence type="ECO:0000256" key="1">
    <source>
        <dbReference type="SAM" id="SignalP"/>
    </source>
</evidence>